<organism evidence="1 2">
    <name type="scientific">Estrella lausannensis</name>
    <dbReference type="NCBI Taxonomy" id="483423"/>
    <lineage>
        <taxon>Bacteria</taxon>
        <taxon>Pseudomonadati</taxon>
        <taxon>Chlamydiota</taxon>
        <taxon>Chlamydiia</taxon>
        <taxon>Parachlamydiales</taxon>
        <taxon>Candidatus Criblamydiaceae</taxon>
        <taxon>Estrella</taxon>
    </lineage>
</organism>
<reference evidence="2" key="1">
    <citation type="submission" date="2015-06" db="EMBL/GenBank/DDBJ databases">
        <authorList>
            <person name="Bertelli C."/>
        </authorList>
    </citation>
    <scope>NUCLEOTIDE SEQUENCE [LARGE SCALE GENOMIC DNA]</scope>
    <source>
        <strain evidence="2">CRIB-30</strain>
    </source>
</reference>
<dbReference type="EMBL" id="CWGJ01000011">
    <property type="protein sequence ID" value="CRX38033.1"/>
    <property type="molecule type" value="Genomic_DNA"/>
</dbReference>
<proteinExistence type="predicted"/>
<gene>
    <name evidence="1" type="ORF">ELAC_0681</name>
</gene>
<name>A0A0H5DPT0_9BACT</name>
<keyword evidence="2" id="KW-1185">Reference proteome</keyword>
<accession>A0A0H5DPT0</accession>
<evidence type="ECO:0000313" key="2">
    <source>
        <dbReference type="Proteomes" id="UP000220251"/>
    </source>
</evidence>
<sequence length="328" mass="37703">MNRVLGQDWWEDNNKKTYGTTLYSESEVETARTNLDALLEDLLKRGTVDLLKLNLLLHALVYFSEDSACKAPSDLLMMLRIIKNGTTAESISSFHQTAERRGFLVSSLMSSGHAKVTVEESKMFVPILSRTGLFGANTFLSLFFNDLIPYSCSIRQFTGHELSVHDNKRKGHLDVLEHDIEHSRRTIPITRNKPWHDYLKYCYSQILENPQLTGQENLLYYLFLITHELGIMPDQAAKFHEIIDARIDRNSRVEWDDSFVEMLKQVANPGIPFEADNERDWVVKCLDDLHSSFDKHFHISQINESTDINTLVAELKESYNLAPQHTAP</sequence>
<dbReference type="Proteomes" id="UP000220251">
    <property type="component" value="Unassembled WGS sequence"/>
</dbReference>
<protein>
    <submittedName>
        <fullName evidence="1">Uncharacterized protein</fullName>
    </submittedName>
</protein>
<dbReference type="AlphaFoldDB" id="A0A0H5DPT0"/>
<evidence type="ECO:0000313" key="1">
    <source>
        <dbReference type="EMBL" id="CRX38033.1"/>
    </source>
</evidence>